<evidence type="ECO:0000313" key="9">
    <source>
        <dbReference type="EMBL" id="CAL4099120.1"/>
    </source>
</evidence>
<dbReference type="InterPro" id="IPR040122">
    <property type="entry name" value="Importin_beta"/>
</dbReference>
<dbReference type="EMBL" id="CAXKWB010010757">
    <property type="protein sequence ID" value="CAL4099120.1"/>
    <property type="molecule type" value="Genomic_DNA"/>
</dbReference>
<evidence type="ECO:0000259" key="8">
    <source>
        <dbReference type="PROSITE" id="PS50166"/>
    </source>
</evidence>
<organism evidence="9 10">
    <name type="scientific">Meganyctiphanes norvegica</name>
    <name type="common">Northern krill</name>
    <name type="synonym">Thysanopoda norvegica</name>
    <dbReference type="NCBI Taxonomy" id="48144"/>
    <lineage>
        <taxon>Eukaryota</taxon>
        <taxon>Metazoa</taxon>
        <taxon>Ecdysozoa</taxon>
        <taxon>Arthropoda</taxon>
        <taxon>Crustacea</taxon>
        <taxon>Multicrustacea</taxon>
        <taxon>Malacostraca</taxon>
        <taxon>Eumalacostraca</taxon>
        <taxon>Eucarida</taxon>
        <taxon>Euphausiacea</taxon>
        <taxon>Euphausiidae</taxon>
        <taxon>Meganyctiphanes</taxon>
    </lineage>
</organism>
<dbReference type="Pfam" id="PF25780">
    <property type="entry name" value="TPR_IPO5"/>
    <property type="match status" value="1"/>
</dbReference>
<dbReference type="InterPro" id="IPR034085">
    <property type="entry name" value="TOG"/>
</dbReference>
<gene>
    <name evidence="9" type="ORF">MNOR_LOCUS16404</name>
</gene>
<dbReference type="InterPro" id="IPR057672">
    <property type="entry name" value="TPR_IPO4/5"/>
</dbReference>
<keyword evidence="4" id="KW-0963">Cytoplasm</keyword>
<dbReference type="InterPro" id="IPR011989">
    <property type="entry name" value="ARM-like"/>
</dbReference>
<evidence type="ECO:0000256" key="6">
    <source>
        <dbReference type="ARBA" id="ARBA00022927"/>
    </source>
</evidence>
<dbReference type="InterPro" id="IPR016024">
    <property type="entry name" value="ARM-type_fold"/>
</dbReference>
<reference evidence="9 10" key="1">
    <citation type="submission" date="2024-05" db="EMBL/GenBank/DDBJ databases">
        <authorList>
            <person name="Wallberg A."/>
        </authorList>
    </citation>
    <scope>NUCLEOTIDE SEQUENCE [LARGE SCALE GENOMIC DNA]</scope>
</reference>
<evidence type="ECO:0000313" key="10">
    <source>
        <dbReference type="Proteomes" id="UP001497623"/>
    </source>
</evidence>
<keyword evidence="10" id="KW-1185">Reference proteome</keyword>
<accession>A0AAV2QS02</accession>
<feature type="domain" description="Importin N-terminal" evidence="8">
    <location>
        <begin position="26"/>
        <end position="96"/>
    </location>
</feature>
<dbReference type="AlphaFoldDB" id="A0AAV2QS02"/>
<evidence type="ECO:0000256" key="1">
    <source>
        <dbReference type="ARBA" id="ARBA00004123"/>
    </source>
</evidence>
<dbReference type="PANTHER" id="PTHR10527">
    <property type="entry name" value="IMPORTIN BETA"/>
    <property type="match status" value="1"/>
</dbReference>
<comment type="caution">
    <text evidence="9">The sequence shown here is derived from an EMBL/GenBank/DDBJ whole genome shotgun (WGS) entry which is preliminary data.</text>
</comment>
<dbReference type="GO" id="GO:0031267">
    <property type="term" value="F:small GTPase binding"/>
    <property type="evidence" value="ECO:0007669"/>
    <property type="project" value="InterPro"/>
</dbReference>
<sequence>MAGDQEQFQQLLGGFLSIDNNIRQQAETTYETIPTDTKFEYLLQNVVNKTLAEEKRTMAAVLLRRLLTSNFDDIFPKLPIESQNQIRGQLLQSVQIEEDPNMRKKLCDIIGELAHNMIDDDGNNQWPEFLQFLFESASSPSVSHKEIALTLFSLVPGVFGNQQQQHLGMIKQMLVASLADAANPPVQAMAVKATAAFILLHDNEPNIHKNFADLLPQFLQIIASSIERDDDDVLLKCLVDLAESCPKFLRPQIEAILQLAIKALPDANVGDNWKHLLLEVVVTLSETAPAMVRKSAAKYMTTLIPQMLNMMTDLEDEEDWSVSDEQAEEDNDSNAVVAESSLDRLACGLGGKTVLPHINTTLSTMLQSENWKCRHAALMAISAVGEGCHKQMETMLPQIMEAVTRFLTDPHPRVRYAACNAIGQMATDFAPIFQKKFHETVVPGLLVVMDDGANPRVQAHAGAALVNFSEVCPKNILTTYLPTIIAKLEGILAAKFKELMERGTKLVLEQVVTTIASVADTAEENFVEYYDRFIPCLMYIIENANSQELRLLRGKTIECVSLIGLAVGAEKFLADAGKMMDLLLKAQTNQEEMADDDPQVSYLISAWARICKIMGKRFEPYLPLVMGPVLKTASLKPEVALLDNEDMSAVDGDEDWQFVSIGEQQNFGIRTAGLEEKATACQMLVCYARELKDGFADYTEQVVKLMVPMLKFYFHDGVRTAAAESMPFLLECAKIKGPQYLAEMWQYMCPELLKAIETEPESEVLSEHMYAMAKCIEVLGLGCLTNDQMQELMRIMDKSMKEHFERSVKRQEQRKDEDYDEVVEEQLLDEDDEDVYVLSKVADITHALFSAYGAQFFPYFDSLLPHFVKLLSPTRPWPDHQWGLCIFDDVMEYGGPACSKYTDHFLQPLLDFLGSKQGEVRQAAAYGCGVLGQFAGPAFAPVCAQAVPLLVQAINHPEARNEVNLNPTENAIAAVTKILKFNASAINVDEVIPMWLSWLPVWEDTDEAPHVYGYLCDLIDGNHPLALGPNNANLPQLMAIFAEAFAREAVDKEAEVTGRMLNIIRQLQAQPEMFQACINQLSQEHQISLHKYLVS</sequence>
<dbReference type="InterPro" id="IPR041653">
    <property type="entry name" value="Importin_rep_4"/>
</dbReference>
<evidence type="ECO:0000256" key="7">
    <source>
        <dbReference type="ARBA" id="ARBA00023242"/>
    </source>
</evidence>
<dbReference type="Gene3D" id="1.25.10.10">
    <property type="entry name" value="Leucine-rich Repeat Variant"/>
    <property type="match status" value="1"/>
</dbReference>
<dbReference type="GO" id="GO:0006606">
    <property type="term" value="P:protein import into nucleus"/>
    <property type="evidence" value="ECO:0007669"/>
    <property type="project" value="InterPro"/>
</dbReference>
<dbReference type="GO" id="GO:0005634">
    <property type="term" value="C:nucleus"/>
    <property type="evidence" value="ECO:0007669"/>
    <property type="project" value="UniProtKB-SubCell"/>
</dbReference>
<dbReference type="Pfam" id="PF13513">
    <property type="entry name" value="HEAT_EZ"/>
    <property type="match status" value="1"/>
</dbReference>
<comment type="subcellular location">
    <subcellularLocation>
        <location evidence="2">Cytoplasm</location>
    </subcellularLocation>
    <subcellularLocation>
        <location evidence="1">Nucleus</location>
    </subcellularLocation>
</comment>
<dbReference type="Proteomes" id="UP001497623">
    <property type="component" value="Unassembled WGS sequence"/>
</dbReference>
<evidence type="ECO:0000256" key="3">
    <source>
        <dbReference type="ARBA" id="ARBA00022448"/>
    </source>
</evidence>
<protein>
    <recommendedName>
        <fullName evidence="8">Importin N-terminal domain-containing protein</fullName>
    </recommendedName>
</protein>
<evidence type="ECO:0000256" key="4">
    <source>
        <dbReference type="ARBA" id="ARBA00022490"/>
    </source>
</evidence>
<dbReference type="Pfam" id="PF18829">
    <property type="entry name" value="Importin_rep_6"/>
    <property type="match status" value="1"/>
</dbReference>
<dbReference type="GO" id="GO:0000226">
    <property type="term" value="P:microtubule cytoskeleton organization"/>
    <property type="evidence" value="ECO:0007669"/>
    <property type="project" value="UniProtKB-ARBA"/>
</dbReference>
<dbReference type="SMART" id="SM01349">
    <property type="entry name" value="TOG"/>
    <property type="match status" value="1"/>
</dbReference>
<proteinExistence type="predicted"/>
<keyword evidence="6" id="KW-0653">Protein transport</keyword>
<evidence type="ECO:0000256" key="5">
    <source>
        <dbReference type="ARBA" id="ARBA00022737"/>
    </source>
</evidence>
<dbReference type="Pfam" id="PF18808">
    <property type="entry name" value="Importin_rep_4"/>
    <property type="match status" value="1"/>
</dbReference>
<keyword evidence="5" id="KW-0677">Repeat</keyword>
<dbReference type="InterPro" id="IPR001494">
    <property type="entry name" value="Importin-beta_N"/>
</dbReference>
<dbReference type="GO" id="GO:0005737">
    <property type="term" value="C:cytoplasm"/>
    <property type="evidence" value="ECO:0007669"/>
    <property type="project" value="UniProtKB-SubCell"/>
</dbReference>
<keyword evidence="7" id="KW-0539">Nucleus</keyword>
<dbReference type="InterPro" id="IPR041389">
    <property type="entry name" value="Importin_rep_6"/>
</dbReference>
<keyword evidence="3" id="KW-0813">Transport</keyword>
<evidence type="ECO:0000256" key="2">
    <source>
        <dbReference type="ARBA" id="ARBA00004496"/>
    </source>
</evidence>
<name>A0AAV2QS02_MEGNR</name>
<dbReference type="InterPro" id="IPR058584">
    <property type="entry name" value="IMB1_TNPO1-like_TPR"/>
</dbReference>
<dbReference type="Pfam" id="PF25574">
    <property type="entry name" value="TPR_IMB1"/>
    <property type="match status" value="1"/>
</dbReference>
<dbReference type="SUPFAM" id="SSF48371">
    <property type="entry name" value="ARM repeat"/>
    <property type="match status" value="2"/>
</dbReference>
<dbReference type="PROSITE" id="PS50166">
    <property type="entry name" value="IMPORTIN_B_NT"/>
    <property type="match status" value="1"/>
</dbReference>